<comment type="caution">
    <text evidence="3">The sequence shown here is derived from an EMBL/GenBank/DDBJ whole genome shotgun (WGS) entry which is preliminary data.</text>
</comment>
<feature type="domain" description="DUF2157" evidence="2">
    <location>
        <begin position="11"/>
        <end position="152"/>
    </location>
</feature>
<protein>
    <submittedName>
        <fullName evidence="3">DUF2157 domain-containing protein</fullName>
    </submittedName>
</protein>
<feature type="transmembrane region" description="Helical" evidence="1">
    <location>
        <begin position="105"/>
        <end position="123"/>
    </location>
</feature>
<feature type="transmembrane region" description="Helical" evidence="1">
    <location>
        <begin position="291"/>
        <end position="309"/>
    </location>
</feature>
<feature type="transmembrane region" description="Helical" evidence="1">
    <location>
        <begin position="41"/>
        <end position="65"/>
    </location>
</feature>
<evidence type="ECO:0000256" key="1">
    <source>
        <dbReference type="SAM" id="Phobius"/>
    </source>
</evidence>
<feature type="transmembrane region" description="Helical" evidence="1">
    <location>
        <begin position="321"/>
        <end position="339"/>
    </location>
</feature>
<evidence type="ECO:0000313" key="3">
    <source>
        <dbReference type="EMBL" id="MFD0964805.1"/>
    </source>
</evidence>
<feature type="transmembrane region" description="Helical" evidence="1">
    <location>
        <begin position="198"/>
        <end position="221"/>
    </location>
</feature>
<feature type="transmembrane region" description="Helical" evidence="1">
    <location>
        <begin position="370"/>
        <end position="387"/>
    </location>
</feature>
<accession>A0ABW3I5K1</accession>
<gene>
    <name evidence="3" type="ORF">ACFQ1O_12390</name>
</gene>
<evidence type="ECO:0000259" key="2">
    <source>
        <dbReference type="Pfam" id="PF09925"/>
    </source>
</evidence>
<dbReference type="Proteomes" id="UP001596997">
    <property type="component" value="Unassembled WGS sequence"/>
</dbReference>
<dbReference type="RefSeq" id="WP_377716351.1">
    <property type="nucleotide sequence ID" value="NZ_JBHTJM010000010.1"/>
</dbReference>
<evidence type="ECO:0000313" key="4">
    <source>
        <dbReference type="Proteomes" id="UP001596997"/>
    </source>
</evidence>
<feature type="transmembrane region" description="Helical" evidence="1">
    <location>
        <begin position="260"/>
        <end position="279"/>
    </location>
</feature>
<keyword evidence="1" id="KW-1133">Transmembrane helix</keyword>
<organism evidence="3 4">
    <name type="scientific">Pseudofulvibacter geojedonensis</name>
    <dbReference type="NCBI Taxonomy" id="1123758"/>
    <lineage>
        <taxon>Bacteria</taxon>
        <taxon>Pseudomonadati</taxon>
        <taxon>Bacteroidota</taxon>
        <taxon>Flavobacteriia</taxon>
        <taxon>Flavobacteriales</taxon>
        <taxon>Flavobacteriaceae</taxon>
        <taxon>Pseudofulvibacter</taxon>
    </lineage>
</organism>
<feature type="transmembrane region" description="Helical" evidence="1">
    <location>
        <begin position="175"/>
        <end position="191"/>
    </location>
</feature>
<reference evidence="4" key="1">
    <citation type="journal article" date="2019" name="Int. J. Syst. Evol. Microbiol.">
        <title>The Global Catalogue of Microorganisms (GCM) 10K type strain sequencing project: providing services to taxonomists for standard genome sequencing and annotation.</title>
        <authorList>
            <consortium name="The Broad Institute Genomics Platform"/>
            <consortium name="The Broad Institute Genome Sequencing Center for Infectious Disease"/>
            <person name="Wu L."/>
            <person name="Ma J."/>
        </authorList>
    </citation>
    <scope>NUCLEOTIDE SEQUENCE [LARGE SCALE GENOMIC DNA]</scope>
    <source>
        <strain evidence="4">CCUG 62114</strain>
    </source>
</reference>
<name>A0ABW3I5K1_9FLAO</name>
<sequence length="422" mass="47725">MKSKILNELPQLVKDEVITQEISDRIKQYYSSKEVSSPNKLLTVFGVLGSILVGLGIILIIAHNWDFLPKYIKTLLAFIPLLIGQVMCGYSILKKKSASWRESSGVFLFFAVGSGMALISQIYNIPGNFSTYLLTWIALCLPLIYLLRSNALYLLTIIFSTYYACQFGLGNNKTPWMYLLLIISVIPFYLVKYKKEGLVNVLAVSNWLLPLSLISVLGSFVVKEWELLLVMYILLFSSLYIIGMLPLFKNHSLRKNGFAVLGSIGMIVVLLISSFKWIWEELNASINYSSQEFMIVVVLLLINIGLLVMNKLKSQKESFNLFLYIGCLFVLLFFIGLQFNVVGTILVNVLLFLLGVMAIKRGVDKTHFAIMNYGLLIISTLIICRFFDTNISFVIRGILFVLIGVGFFVANYTMMKLNAKKK</sequence>
<dbReference type="InterPro" id="IPR018677">
    <property type="entry name" value="DUF2157"/>
</dbReference>
<dbReference type="EMBL" id="JBHTJM010000010">
    <property type="protein sequence ID" value="MFD0964805.1"/>
    <property type="molecule type" value="Genomic_DNA"/>
</dbReference>
<dbReference type="Pfam" id="PF09925">
    <property type="entry name" value="DUF2157"/>
    <property type="match status" value="1"/>
</dbReference>
<keyword evidence="1" id="KW-0472">Membrane</keyword>
<proteinExistence type="predicted"/>
<feature type="transmembrane region" description="Helical" evidence="1">
    <location>
        <begin position="227"/>
        <end position="248"/>
    </location>
</feature>
<feature type="transmembrane region" description="Helical" evidence="1">
    <location>
        <begin position="152"/>
        <end position="169"/>
    </location>
</feature>
<feature type="transmembrane region" description="Helical" evidence="1">
    <location>
        <begin position="393"/>
        <end position="414"/>
    </location>
</feature>
<keyword evidence="1" id="KW-0812">Transmembrane</keyword>
<feature type="transmembrane region" description="Helical" evidence="1">
    <location>
        <begin position="71"/>
        <end position="93"/>
    </location>
</feature>
<keyword evidence="4" id="KW-1185">Reference proteome</keyword>
<feature type="transmembrane region" description="Helical" evidence="1">
    <location>
        <begin position="345"/>
        <end position="363"/>
    </location>
</feature>
<feature type="transmembrane region" description="Helical" evidence="1">
    <location>
        <begin position="129"/>
        <end position="147"/>
    </location>
</feature>